<evidence type="ECO:0000313" key="1">
    <source>
        <dbReference type="EMBL" id="MDJ1482080.1"/>
    </source>
</evidence>
<evidence type="ECO:0000313" key="2">
    <source>
        <dbReference type="Proteomes" id="UP001241110"/>
    </source>
</evidence>
<dbReference type="InterPro" id="IPR018673">
    <property type="entry name" value="DUF2141"/>
</dbReference>
<dbReference type="AlphaFoldDB" id="A0AAE3QRU9"/>
<accession>A0AAE3QRU9</accession>
<reference evidence="1" key="1">
    <citation type="submission" date="2023-05" db="EMBL/GenBank/DDBJ databases">
        <authorList>
            <person name="Zhang X."/>
        </authorList>
    </citation>
    <scope>NUCLEOTIDE SEQUENCE</scope>
    <source>
        <strain evidence="1">YF14B1</strain>
    </source>
</reference>
<comment type="caution">
    <text evidence="1">The sequence shown here is derived from an EMBL/GenBank/DDBJ whole genome shotgun (WGS) entry which is preliminary data.</text>
</comment>
<sequence length="123" mass="13535">MESSIRITVYNLRNSQGHVLVSVFKSEDGFPNNPAKAVKLIKSKITGDKVEIVLDNMPDGDYAISVMHDENDNGKMDTGAFGIPKEGYGASNDAKAVLGPPSYKDAHFKHQQSTSLKIKMKYF</sequence>
<dbReference type="Pfam" id="PF09912">
    <property type="entry name" value="DUF2141"/>
    <property type="match status" value="1"/>
</dbReference>
<dbReference type="EMBL" id="JASJOS010000006">
    <property type="protein sequence ID" value="MDJ1482080.1"/>
    <property type="molecule type" value="Genomic_DNA"/>
</dbReference>
<name>A0AAE3QRU9_9BACT</name>
<dbReference type="RefSeq" id="WP_313980720.1">
    <property type="nucleotide sequence ID" value="NZ_JASJOS010000006.1"/>
</dbReference>
<protein>
    <submittedName>
        <fullName evidence="1">DUF2141 domain-containing protein</fullName>
    </submittedName>
</protein>
<proteinExistence type="predicted"/>
<dbReference type="Proteomes" id="UP001241110">
    <property type="component" value="Unassembled WGS sequence"/>
</dbReference>
<organism evidence="1 2">
    <name type="scientific">Xanthocytophaga flava</name>
    <dbReference type="NCBI Taxonomy" id="3048013"/>
    <lineage>
        <taxon>Bacteria</taxon>
        <taxon>Pseudomonadati</taxon>
        <taxon>Bacteroidota</taxon>
        <taxon>Cytophagia</taxon>
        <taxon>Cytophagales</taxon>
        <taxon>Rhodocytophagaceae</taxon>
        <taxon>Xanthocytophaga</taxon>
    </lineage>
</organism>
<gene>
    <name evidence="1" type="ORF">QNI16_16375</name>
</gene>